<dbReference type="GO" id="GO:0017022">
    <property type="term" value="F:myosin binding"/>
    <property type="evidence" value="ECO:0007669"/>
    <property type="project" value="TreeGrafter"/>
</dbReference>
<dbReference type="OrthoDB" id="10067624at2759"/>
<gene>
    <name evidence="9" type="ORF">EB796_021938</name>
</gene>
<evidence type="ECO:0000256" key="2">
    <source>
        <dbReference type="ARBA" id="ARBA00007007"/>
    </source>
</evidence>
<dbReference type="GO" id="GO:0047496">
    <property type="term" value="P:vesicle transport along microtubule"/>
    <property type="evidence" value="ECO:0007669"/>
    <property type="project" value="TreeGrafter"/>
</dbReference>
<dbReference type="GO" id="GO:0006605">
    <property type="term" value="P:protein targeting"/>
    <property type="evidence" value="ECO:0007669"/>
    <property type="project" value="TreeGrafter"/>
</dbReference>
<dbReference type="GO" id="GO:0031410">
    <property type="term" value="C:cytoplasmic vesicle"/>
    <property type="evidence" value="ECO:0007669"/>
    <property type="project" value="TreeGrafter"/>
</dbReference>
<feature type="compositionally biased region" description="Basic and acidic residues" evidence="6">
    <location>
        <begin position="428"/>
        <end position="444"/>
    </location>
</feature>
<feature type="coiled-coil region" evidence="5">
    <location>
        <begin position="193"/>
        <end position="259"/>
    </location>
</feature>
<proteinExistence type="inferred from homology"/>
<comment type="caution">
    <text evidence="9">The sequence shown here is derived from an EMBL/GenBank/DDBJ whole genome shotgun (WGS) entry which is preliminary data.</text>
</comment>
<dbReference type="SMART" id="SM01424">
    <property type="entry name" value="HAP1_N"/>
    <property type="match status" value="1"/>
</dbReference>
<dbReference type="PANTHER" id="PTHR15751">
    <property type="entry name" value="TRAFFICKING KINESIN-BINDING PROTEIN"/>
    <property type="match status" value="1"/>
</dbReference>
<accession>A0A7J7J0K5</accession>
<feature type="compositionally biased region" description="Polar residues" evidence="6">
    <location>
        <begin position="445"/>
        <end position="490"/>
    </location>
</feature>
<evidence type="ECO:0000256" key="5">
    <source>
        <dbReference type="SAM" id="Coils"/>
    </source>
</evidence>
<reference evidence="9" key="1">
    <citation type="submission" date="2020-06" db="EMBL/GenBank/DDBJ databases">
        <title>Draft genome of Bugula neritina, a colonial animal packing powerful symbionts and potential medicines.</title>
        <authorList>
            <person name="Rayko M."/>
        </authorList>
    </citation>
    <scope>NUCLEOTIDE SEQUENCE [LARGE SCALE GENOMIC DNA]</scope>
    <source>
        <strain evidence="9">Kwan_BN1</strain>
    </source>
</reference>
<dbReference type="PANTHER" id="PTHR15751:SF12">
    <property type="entry name" value="TRAFFICKING KINESIN-BINDING PROTEIN MILT"/>
    <property type="match status" value="1"/>
</dbReference>
<dbReference type="Pfam" id="PF04849">
    <property type="entry name" value="HAP1_N"/>
    <property type="match status" value="1"/>
</dbReference>
<feature type="region of interest" description="Disordered" evidence="6">
    <location>
        <begin position="325"/>
        <end position="390"/>
    </location>
</feature>
<keyword evidence="10" id="KW-1185">Reference proteome</keyword>
<feature type="coiled-coil region" evidence="5">
    <location>
        <begin position="118"/>
        <end position="166"/>
    </location>
</feature>
<feature type="domain" description="Trafficking kinesin-binding protein C-terminal" evidence="7">
    <location>
        <begin position="323"/>
        <end position="509"/>
    </location>
</feature>
<feature type="region of interest" description="Disordered" evidence="6">
    <location>
        <begin position="426"/>
        <end position="490"/>
    </location>
</feature>
<dbReference type="SMART" id="SM01423">
    <property type="entry name" value="Milton"/>
    <property type="match status" value="1"/>
</dbReference>
<dbReference type="GO" id="GO:0005739">
    <property type="term" value="C:mitochondrion"/>
    <property type="evidence" value="ECO:0007669"/>
    <property type="project" value="UniProtKB-SubCell"/>
</dbReference>
<comment type="similarity">
    <text evidence="2">Belongs to the milton family.</text>
</comment>
<dbReference type="EMBL" id="VXIV02003214">
    <property type="protein sequence ID" value="KAF6019710.1"/>
    <property type="molecule type" value="Genomic_DNA"/>
</dbReference>
<evidence type="ECO:0000256" key="6">
    <source>
        <dbReference type="SAM" id="MobiDB-lite"/>
    </source>
</evidence>
<comment type="subcellular location">
    <subcellularLocation>
        <location evidence="1">Mitochondrion</location>
    </subcellularLocation>
</comment>
<feature type="domain" description="HAP1 N-terminal" evidence="8">
    <location>
        <begin position="29"/>
        <end position="328"/>
    </location>
</feature>
<dbReference type="InterPro" id="IPR022154">
    <property type="entry name" value="TRAK1/2_C"/>
</dbReference>
<evidence type="ECO:0000259" key="7">
    <source>
        <dbReference type="SMART" id="SM01423"/>
    </source>
</evidence>
<protein>
    <submittedName>
        <fullName evidence="9">Milt</fullName>
    </submittedName>
</protein>
<evidence type="ECO:0000256" key="1">
    <source>
        <dbReference type="ARBA" id="ARBA00004173"/>
    </source>
</evidence>
<dbReference type="Proteomes" id="UP000593567">
    <property type="component" value="Unassembled WGS sequence"/>
</dbReference>
<dbReference type="Pfam" id="PF12448">
    <property type="entry name" value="Milton"/>
    <property type="match status" value="1"/>
</dbReference>
<evidence type="ECO:0000256" key="4">
    <source>
        <dbReference type="ARBA" id="ARBA00023128"/>
    </source>
</evidence>
<dbReference type="GO" id="GO:0048311">
    <property type="term" value="P:mitochondrion distribution"/>
    <property type="evidence" value="ECO:0007669"/>
    <property type="project" value="TreeGrafter"/>
</dbReference>
<feature type="compositionally biased region" description="Polar residues" evidence="6">
    <location>
        <begin position="363"/>
        <end position="390"/>
    </location>
</feature>
<dbReference type="InterPro" id="IPR006933">
    <property type="entry name" value="HAP1_N"/>
</dbReference>
<keyword evidence="4" id="KW-0496">Mitochondrion</keyword>
<name>A0A7J7J0K5_BUGNE</name>
<organism evidence="9 10">
    <name type="scientific">Bugula neritina</name>
    <name type="common">Brown bryozoan</name>
    <name type="synonym">Sertularia neritina</name>
    <dbReference type="NCBI Taxonomy" id="10212"/>
    <lineage>
        <taxon>Eukaryota</taxon>
        <taxon>Metazoa</taxon>
        <taxon>Spiralia</taxon>
        <taxon>Lophotrochozoa</taxon>
        <taxon>Bryozoa</taxon>
        <taxon>Gymnolaemata</taxon>
        <taxon>Cheilostomatida</taxon>
        <taxon>Flustrina</taxon>
        <taxon>Buguloidea</taxon>
        <taxon>Bugulidae</taxon>
        <taxon>Bugula</taxon>
    </lineage>
</organism>
<evidence type="ECO:0000256" key="3">
    <source>
        <dbReference type="ARBA" id="ARBA00023054"/>
    </source>
</evidence>
<sequence>MVEVQDASTLTDVCTSDQLPEIELVSILTESLPSYKLRANTITDFSSYNTQDWGVAQPPLIQAQDLQLSLEQISEVFKYFLICGERVSQMTKVYDDIEAVTHLLEEKEKDLELAARIGQTLLEQNKQLSIKCEELEQELSTFQEQAAQLKHDLIQKEQLLQLLTSEEQSEESEFSPSKEKSSSKYVDLIHKKLSNLQDENSLLRTELSSLSEQTEQIEKHEQKLTTDCIHQLNDAQERLRELQAEVDRKGIDLIKCQEECSSVIQQLVSGQQKMKELTIENLDMKETIKTSNDIQQELTSEVGSAMEWGKTNSKVLQTANYVRKLSSKPPSLSSSMTSNSGRARKPTGKNLLNSLPIPGSPITKPSANHVSANPTNVNSLTKPSRPTTASASAPFFDEIERHRQNLGRPGIPGSKDLDAALKRLSLRRQNEESERGYKERERHNSGLSQPSTISVNSSQQQDSRECSGTSTPTARSPSPESELSGYGSASSFGYRMPEKLQIVKPMEGSATLHHWQRLATPHLAGLFEQRHGVQIKHGQPLNDLDSDTYSLMDVEEEVVPVRPSGRAMMTNTVTDARVMHPSTTSYPYLSPMTVSSTMSTVTSLTSSGSASSSAARLTTSGRMSNATSTFSISLGLASILSERGISGIGDSGGTFNNTAPKRFGCLTTESTPKHVHTKQESINPAVTTFSSI</sequence>
<dbReference type="InterPro" id="IPR051946">
    <property type="entry name" value="Intracell_Traff-Reg"/>
</dbReference>
<evidence type="ECO:0000313" key="9">
    <source>
        <dbReference type="EMBL" id="KAF6019710.1"/>
    </source>
</evidence>
<evidence type="ECO:0000313" key="10">
    <source>
        <dbReference type="Proteomes" id="UP000593567"/>
    </source>
</evidence>
<evidence type="ECO:0000259" key="8">
    <source>
        <dbReference type="SMART" id="SM01424"/>
    </source>
</evidence>
<keyword evidence="3 5" id="KW-0175">Coiled coil</keyword>
<dbReference type="AlphaFoldDB" id="A0A7J7J0K5"/>